<evidence type="ECO:0000259" key="3">
    <source>
        <dbReference type="Pfam" id="PF16344"/>
    </source>
</evidence>
<comment type="caution">
    <text evidence="4">The sequence shown here is derived from an EMBL/GenBank/DDBJ whole genome shotgun (WGS) entry which is preliminary data.</text>
</comment>
<dbReference type="Gene3D" id="3.55.50.30">
    <property type="match status" value="1"/>
</dbReference>
<evidence type="ECO:0000259" key="2">
    <source>
        <dbReference type="Pfam" id="PF04773"/>
    </source>
</evidence>
<name>A0ABV4HDI0_9SPHI</name>
<dbReference type="PANTHER" id="PTHR30273:SF2">
    <property type="entry name" value="PROTEIN FECR"/>
    <property type="match status" value="1"/>
</dbReference>
<evidence type="ECO:0000256" key="1">
    <source>
        <dbReference type="SAM" id="Phobius"/>
    </source>
</evidence>
<reference evidence="4 5" key="1">
    <citation type="submission" date="2024-06" db="EMBL/GenBank/DDBJ databases">
        <title>Soil Sphingobacterium thalpophilum.</title>
        <authorList>
            <person name="Yang J."/>
            <person name="Li J."/>
        </authorList>
    </citation>
    <scope>NUCLEOTIDE SEQUENCE [LARGE SCALE GENOMIC DNA]</scope>
    <source>
        <strain evidence="4 5">22g91tb</strain>
    </source>
</reference>
<keyword evidence="1" id="KW-0472">Membrane</keyword>
<evidence type="ECO:0000313" key="5">
    <source>
        <dbReference type="Proteomes" id="UP001566204"/>
    </source>
</evidence>
<organism evidence="4 5">
    <name type="scientific">Sphingobacterium thalpophilum</name>
    <dbReference type="NCBI Taxonomy" id="259"/>
    <lineage>
        <taxon>Bacteria</taxon>
        <taxon>Pseudomonadati</taxon>
        <taxon>Bacteroidota</taxon>
        <taxon>Sphingobacteriia</taxon>
        <taxon>Sphingobacteriales</taxon>
        <taxon>Sphingobacteriaceae</taxon>
        <taxon>Sphingobacterium</taxon>
    </lineage>
</organism>
<dbReference type="PANTHER" id="PTHR30273">
    <property type="entry name" value="PERIPLASMIC SIGNAL SENSOR AND SIGMA FACTOR ACTIVATOR FECR-RELATED"/>
    <property type="match status" value="1"/>
</dbReference>
<dbReference type="Proteomes" id="UP001566204">
    <property type="component" value="Unassembled WGS sequence"/>
</dbReference>
<dbReference type="EMBL" id="JBEOQB010000002">
    <property type="protein sequence ID" value="MEZ0451760.1"/>
    <property type="molecule type" value="Genomic_DNA"/>
</dbReference>
<sequence>MTASNDNRLKYLLELCLTGQESKAEREELDGYLSDNNILENLDGALLDLFFQQKELIDMPSQTQNQILEAIYAVDTKTPSVKRFNYLKWTAAAAIFLGIVFSTIWLGTQKQLFKDLNVVNKKEQIDKNQPGKEKESRDNMLANKNTILQMANGSRLALESLDSGKVIEKDGVHLQRTSDGSLLIQLKPGIEQEHNYANNINTITTPRGRTYRIILGDGTVVHLNAESRLSFPTTFGNDERRVTFEGEGYFEVAKDKTRRFFVNTNVGNQKQEISVYGTQFNVSAYSDAQSIKTTLIEGSVRIRSVNTGHEILMKPNELVVVTNTGLTKQPADLESSLAWKNNYFYFADLPIQEVLQQISRWYDVDIHYQGKIPGERVWGQISRTKKLKEVLEILEKANHIKFKQKGKEVIVMR</sequence>
<dbReference type="RefSeq" id="WP_370482038.1">
    <property type="nucleotide sequence ID" value="NZ_JBEOQA010000001.1"/>
</dbReference>
<keyword evidence="1" id="KW-1133">Transmembrane helix</keyword>
<keyword evidence="5" id="KW-1185">Reference proteome</keyword>
<dbReference type="InterPro" id="IPR012373">
    <property type="entry name" value="Ferrdict_sens_TM"/>
</dbReference>
<accession>A0ABV4HDI0</accession>
<dbReference type="Gene3D" id="2.60.120.1440">
    <property type="match status" value="1"/>
</dbReference>
<feature type="domain" description="Protein FecR C-terminal" evidence="3">
    <location>
        <begin position="343"/>
        <end position="411"/>
    </location>
</feature>
<feature type="transmembrane region" description="Helical" evidence="1">
    <location>
        <begin position="86"/>
        <end position="107"/>
    </location>
</feature>
<gene>
    <name evidence="4" type="ORF">ABTW24_09150</name>
</gene>
<protein>
    <submittedName>
        <fullName evidence="4">FecR family protein</fullName>
    </submittedName>
</protein>
<dbReference type="InterPro" id="IPR006860">
    <property type="entry name" value="FecR"/>
</dbReference>
<evidence type="ECO:0000313" key="4">
    <source>
        <dbReference type="EMBL" id="MEZ0451760.1"/>
    </source>
</evidence>
<proteinExistence type="predicted"/>
<dbReference type="Pfam" id="PF16344">
    <property type="entry name" value="FecR_C"/>
    <property type="match status" value="1"/>
</dbReference>
<dbReference type="Pfam" id="PF04773">
    <property type="entry name" value="FecR"/>
    <property type="match status" value="1"/>
</dbReference>
<keyword evidence="1" id="KW-0812">Transmembrane</keyword>
<dbReference type="InterPro" id="IPR032508">
    <property type="entry name" value="FecR_C"/>
</dbReference>
<feature type="domain" description="FecR protein" evidence="2">
    <location>
        <begin position="202"/>
        <end position="301"/>
    </location>
</feature>